<keyword evidence="1" id="KW-0285">Flavoprotein</keyword>
<sequence length="370" mass="41454">MSVEESFELKCGLVLRNRLFFAPISTLSCHLGGEISEEDLEFYDMRSSSVGAVVLASAYVSQKGKAYEGGIGISHNRHIPGLNKLVRTIKKQGAKAIVQVYHGGAMTLYNRDIRKSFCVSKGSQNLNPTHLYDELTLVTIEQIYQEYEEAVVRAISSGFDGVEIHAASNYLPFQFMSPNWNHREDSYGGDLKGRLKFTKELISRLKRCIDKHTSSPFALGIRLSEVDTSLEAEEQDQSFKTTLLTIQELNDLPLDYIHMASSDCLEEVQLEGRTYSKSSLLTTMSQSVPLIMCGGLLKKADVVAALAHSPLISACRPFIFLPNWAGDILTGAKEIVIEERALTGVVRQELRVPRILWKSVKESKDWYMYK</sequence>
<dbReference type="PANTHER" id="PTHR43656">
    <property type="entry name" value="BINDING OXIDOREDUCTASE, PUTATIVE (AFU_ORTHOLOGUE AFUA_2G08260)-RELATED"/>
    <property type="match status" value="1"/>
</dbReference>
<dbReference type="Pfam" id="PF00724">
    <property type="entry name" value="Oxidored_FMN"/>
    <property type="match status" value="1"/>
</dbReference>
<dbReference type="Gene3D" id="3.20.20.70">
    <property type="entry name" value="Aldolase class I"/>
    <property type="match status" value="1"/>
</dbReference>
<dbReference type="InterPro" id="IPR013785">
    <property type="entry name" value="Aldolase_TIM"/>
</dbReference>
<dbReference type="InterPro" id="IPR051799">
    <property type="entry name" value="NADH_flavin_oxidoreductase"/>
</dbReference>
<feature type="domain" description="NADH:flavin oxidoreductase/NADH oxidase N-terminal" evidence="3">
    <location>
        <begin position="14"/>
        <end position="328"/>
    </location>
</feature>
<evidence type="ECO:0000256" key="1">
    <source>
        <dbReference type="ARBA" id="ARBA00022630"/>
    </source>
</evidence>
<keyword evidence="5" id="KW-1185">Reference proteome</keyword>
<accession>A0ABT5WZD0</accession>
<gene>
    <name evidence="4" type="ORF">OL233_02380</name>
</gene>
<dbReference type="PANTHER" id="PTHR43656:SF2">
    <property type="entry name" value="BINDING OXIDOREDUCTASE, PUTATIVE (AFU_ORTHOLOGUE AFUA_2G08260)-RELATED"/>
    <property type="match status" value="1"/>
</dbReference>
<dbReference type="RefSeq" id="WP_275470765.1">
    <property type="nucleotide sequence ID" value="NZ_JAPDSH010000001.1"/>
</dbReference>
<dbReference type="Proteomes" id="UP001147148">
    <property type="component" value="Unassembled WGS sequence"/>
</dbReference>
<evidence type="ECO:0000259" key="3">
    <source>
        <dbReference type="Pfam" id="PF00724"/>
    </source>
</evidence>
<comment type="caution">
    <text evidence="4">The sequence shown here is derived from an EMBL/GenBank/DDBJ whole genome shotgun (WGS) entry which is preliminary data.</text>
</comment>
<evidence type="ECO:0000313" key="5">
    <source>
        <dbReference type="Proteomes" id="UP001147148"/>
    </source>
</evidence>
<dbReference type="InterPro" id="IPR001155">
    <property type="entry name" value="OxRdtase_FMN_N"/>
</dbReference>
<reference evidence="4" key="1">
    <citation type="submission" date="2022-10" db="EMBL/GenBank/DDBJ databases">
        <title>Vagococcus sp. isolated from poultry meat.</title>
        <authorList>
            <person name="Johansson P."/>
            <person name="Bjorkroth J."/>
        </authorList>
    </citation>
    <scope>NUCLEOTIDE SEQUENCE</scope>
    <source>
        <strain evidence="4">PNs007</strain>
    </source>
</reference>
<keyword evidence="2" id="KW-0560">Oxidoreductase</keyword>
<proteinExistence type="predicted"/>
<name>A0ABT5WZD0_9ENTE</name>
<evidence type="ECO:0000313" key="4">
    <source>
        <dbReference type="EMBL" id="MDF0479122.1"/>
    </source>
</evidence>
<dbReference type="EMBL" id="JAPDSH010000001">
    <property type="protein sequence ID" value="MDF0479122.1"/>
    <property type="molecule type" value="Genomic_DNA"/>
</dbReference>
<evidence type="ECO:0000256" key="2">
    <source>
        <dbReference type="ARBA" id="ARBA00023002"/>
    </source>
</evidence>
<protein>
    <recommendedName>
        <fullName evidence="3">NADH:flavin oxidoreductase/NADH oxidase N-terminal domain-containing protein</fullName>
    </recommendedName>
</protein>
<dbReference type="SUPFAM" id="SSF51395">
    <property type="entry name" value="FMN-linked oxidoreductases"/>
    <property type="match status" value="1"/>
</dbReference>
<organism evidence="4 5">
    <name type="scientific">Vagococcus proximus</name>
    <dbReference type="NCBI Taxonomy" id="2991417"/>
    <lineage>
        <taxon>Bacteria</taxon>
        <taxon>Bacillati</taxon>
        <taxon>Bacillota</taxon>
        <taxon>Bacilli</taxon>
        <taxon>Lactobacillales</taxon>
        <taxon>Enterococcaceae</taxon>
        <taxon>Vagococcus</taxon>
    </lineage>
</organism>